<dbReference type="OrthoDB" id="10593815at2759"/>
<reference evidence="2 3" key="1">
    <citation type="submission" date="2016-07" db="EMBL/GenBank/DDBJ databases">
        <title>Multiple horizontal gene transfer events from other fungi enriched the ability of initially mycotrophic Trichoderma (Ascomycota) to feed on dead plant biomass.</title>
        <authorList>
            <consortium name="DOE Joint Genome Institute"/>
            <person name="Aerts A."/>
            <person name="Atanasova L."/>
            <person name="Chenthamara K."/>
            <person name="Zhang J."/>
            <person name="Grujic M."/>
            <person name="Henrissat B."/>
            <person name="Kuo A."/>
            <person name="Salamov A."/>
            <person name="Lipzen A."/>
            <person name="Labutti K."/>
            <person name="Barry K."/>
            <person name="Miao Y."/>
            <person name="Rahimi M.J."/>
            <person name="Shen Q."/>
            <person name="Grigoriev I.V."/>
            <person name="Kubicek C.P."/>
            <person name="Druzhinina I.S."/>
        </authorList>
    </citation>
    <scope>NUCLEOTIDE SEQUENCE [LARGE SCALE GENOMIC DNA]</scope>
    <source>
        <strain evidence="2 3">CBS 433.97</strain>
    </source>
</reference>
<keyword evidence="3" id="KW-1185">Reference proteome</keyword>
<keyword evidence="1" id="KW-1133">Transmembrane helix</keyword>
<keyword evidence="1" id="KW-0812">Transmembrane</keyword>
<keyword evidence="1" id="KW-0472">Membrane</keyword>
<proteinExistence type="predicted"/>
<feature type="transmembrane region" description="Helical" evidence="1">
    <location>
        <begin position="12"/>
        <end position="29"/>
    </location>
</feature>
<name>A0A2T3Z001_TRIA4</name>
<evidence type="ECO:0000256" key="1">
    <source>
        <dbReference type="SAM" id="Phobius"/>
    </source>
</evidence>
<protein>
    <submittedName>
        <fullName evidence="2">Uncharacterized protein</fullName>
    </submittedName>
</protein>
<accession>A0A2T3Z001</accession>
<sequence>MPACYSRDVLFFPFYAVWQIFAVLFFQLVSATPKFKDAVPGYPVNYCFPGVFHPLALARIWTPEEREPTAFCHCGPPFFSFLAVRFYAYLWAPNST</sequence>
<gene>
    <name evidence="2" type="ORF">M441DRAFT_446872</name>
</gene>
<dbReference type="Proteomes" id="UP000240493">
    <property type="component" value="Unassembled WGS sequence"/>
</dbReference>
<evidence type="ECO:0000313" key="3">
    <source>
        <dbReference type="Proteomes" id="UP000240493"/>
    </source>
</evidence>
<dbReference type="EMBL" id="KZ679266">
    <property type="protein sequence ID" value="PTB38151.1"/>
    <property type="molecule type" value="Genomic_DNA"/>
</dbReference>
<dbReference type="AlphaFoldDB" id="A0A2T3Z001"/>
<evidence type="ECO:0000313" key="2">
    <source>
        <dbReference type="EMBL" id="PTB38151.1"/>
    </source>
</evidence>
<organism evidence="2 3">
    <name type="scientific">Trichoderma asperellum (strain ATCC 204424 / CBS 433.97 / NBRC 101777)</name>
    <dbReference type="NCBI Taxonomy" id="1042311"/>
    <lineage>
        <taxon>Eukaryota</taxon>
        <taxon>Fungi</taxon>
        <taxon>Dikarya</taxon>
        <taxon>Ascomycota</taxon>
        <taxon>Pezizomycotina</taxon>
        <taxon>Sordariomycetes</taxon>
        <taxon>Hypocreomycetidae</taxon>
        <taxon>Hypocreales</taxon>
        <taxon>Hypocreaceae</taxon>
        <taxon>Trichoderma</taxon>
    </lineage>
</organism>